<keyword evidence="3" id="KW-1185">Reference proteome</keyword>
<dbReference type="Proteomes" id="UP001302812">
    <property type="component" value="Unassembled WGS sequence"/>
</dbReference>
<proteinExistence type="predicted"/>
<evidence type="ECO:0000313" key="2">
    <source>
        <dbReference type="EMBL" id="KAK4107097.1"/>
    </source>
</evidence>
<protein>
    <submittedName>
        <fullName evidence="2">Uncharacterized protein</fullName>
    </submittedName>
</protein>
<dbReference type="GeneID" id="89940560"/>
<feature type="region of interest" description="Disordered" evidence="1">
    <location>
        <begin position="188"/>
        <end position="264"/>
    </location>
</feature>
<comment type="caution">
    <text evidence="2">The sequence shown here is derived from an EMBL/GenBank/DDBJ whole genome shotgun (WGS) entry which is preliminary data.</text>
</comment>
<sequence>MTDDKAHNKAQKIIDEALVRIPRDHKINNTDISYARRVIDFVFADGYNIPAEETKKSFFRQLDSKALMALAVLIRVRDIQGNSVSTIESLCKNSSFISTTRWYNDPDLWTAALSVVSDSAVYLKFRKDAVHAIKQAKSPYQPTPAQPTLALPFKDPDVKPGSTEATTCTSCGRWLQKGVAAYNPETASAVSGDPFKPCPSASAPPNTRSPPAPAASADGPAPAHSADAAPTDAADTLAKPSHTGGSYAHVLGKRRKLQDTPSATFRVPCTSSDFSAAPPYPRLGQPSTLQQGNRYSIDSAASHPLTTLSTANMQPKRNVIYSLSGPWTDMLEKAFPGVRLFHDLAKSKEKFEDGRGFSRIANFHFFSDMVTEVEICLDTADEQSCLDAANQVDAILRRAAPGASVEVRQVRQMRIEIKQYHPFCQSIPQIFSGR</sequence>
<reference evidence="2" key="1">
    <citation type="journal article" date="2023" name="Mol. Phylogenet. Evol.">
        <title>Genome-scale phylogeny and comparative genomics of the fungal order Sordariales.</title>
        <authorList>
            <person name="Hensen N."/>
            <person name="Bonometti L."/>
            <person name="Westerberg I."/>
            <person name="Brannstrom I.O."/>
            <person name="Guillou S."/>
            <person name="Cros-Aarteil S."/>
            <person name="Calhoun S."/>
            <person name="Haridas S."/>
            <person name="Kuo A."/>
            <person name="Mondo S."/>
            <person name="Pangilinan J."/>
            <person name="Riley R."/>
            <person name="LaButti K."/>
            <person name="Andreopoulos B."/>
            <person name="Lipzen A."/>
            <person name="Chen C."/>
            <person name="Yan M."/>
            <person name="Daum C."/>
            <person name="Ng V."/>
            <person name="Clum A."/>
            <person name="Steindorff A."/>
            <person name="Ohm R.A."/>
            <person name="Martin F."/>
            <person name="Silar P."/>
            <person name="Natvig D.O."/>
            <person name="Lalanne C."/>
            <person name="Gautier V."/>
            <person name="Ament-Velasquez S.L."/>
            <person name="Kruys A."/>
            <person name="Hutchinson M.I."/>
            <person name="Powell A.J."/>
            <person name="Barry K."/>
            <person name="Miller A.N."/>
            <person name="Grigoriev I.V."/>
            <person name="Debuchy R."/>
            <person name="Gladieux P."/>
            <person name="Hiltunen Thoren M."/>
            <person name="Johannesson H."/>
        </authorList>
    </citation>
    <scope>NUCLEOTIDE SEQUENCE</scope>
    <source>
        <strain evidence="2">CBS 508.74</strain>
    </source>
</reference>
<organism evidence="2 3">
    <name type="scientific">Canariomyces notabilis</name>
    <dbReference type="NCBI Taxonomy" id="2074819"/>
    <lineage>
        <taxon>Eukaryota</taxon>
        <taxon>Fungi</taxon>
        <taxon>Dikarya</taxon>
        <taxon>Ascomycota</taxon>
        <taxon>Pezizomycotina</taxon>
        <taxon>Sordariomycetes</taxon>
        <taxon>Sordariomycetidae</taxon>
        <taxon>Sordariales</taxon>
        <taxon>Chaetomiaceae</taxon>
        <taxon>Canariomyces</taxon>
    </lineage>
</organism>
<evidence type="ECO:0000256" key="1">
    <source>
        <dbReference type="SAM" id="MobiDB-lite"/>
    </source>
</evidence>
<dbReference type="AlphaFoldDB" id="A0AAN6T7T2"/>
<reference evidence="2" key="2">
    <citation type="submission" date="2023-05" db="EMBL/GenBank/DDBJ databases">
        <authorList>
            <consortium name="Lawrence Berkeley National Laboratory"/>
            <person name="Steindorff A."/>
            <person name="Hensen N."/>
            <person name="Bonometti L."/>
            <person name="Westerberg I."/>
            <person name="Brannstrom I.O."/>
            <person name="Guillou S."/>
            <person name="Cros-Aarteil S."/>
            <person name="Calhoun S."/>
            <person name="Haridas S."/>
            <person name="Kuo A."/>
            <person name="Mondo S."/>
            <person name="Pangilinan J."/>
            <person name="Riley R."/>
            <person name="Labutti K."/>
            <person name="Andreopoulos B."/>
            <person name="Lipzen A."/>
            <person name="Chen C."/>
            <person name="Yanf M."/>
            <person name="Daum C."/>
            <person name="Ng V."/>
            <person name="Clum A."/>
            <person name="Ohm R."/>
            <person name="Martin F."/>
            <person name="Silar P."/>
            <person name="Natvig D."/>
            <person name="Lalanne C."/>
            <person name="Gautier V."/>
            <person name="Ament-Velasquez S.L."/>
            <person name="Kruys A."/>
            <person name="Hutchinson M.I."/>
            <person name="Powell A.J."/>
            <person name="Barry K."/>
            <person name="Miller A.N."/>
            <person name="Grigoriev I.V."/>
            <person name="Debuchy R."/>
            <person name="Gladieux P."/>
            <person name="Thoren M.H."/>
            <person name="Johannesson H."/>
        </authorList>
    </citation>
    <scope>NUCLEOTIDE SEQUENCE</scope>
    <source>
        <strain evidence="2">CBS 508.74</strain>
    </source>
</reference>
<dbReference type="EMBL" id="MU853382">
    <property type="protein sequence ID" value="KAK4107097.1"/>
    <property type="molecule type" value="Genomic_DNA"/>
</dbReference>
<accession>A0AAN6T7T2</accession>
<feature type="compositionally biased region" description="Low complexity" evidence="1">
    <location>
        <begin position="214"/>
        <end position="240"/>
    </location>
</feature>
<evidence type="ECO:0000313" key="3">
    <source>
        <dbReference type="Proteomes" id="UP001302812"/>
    </source>
</evidence>
<name>A0AAN6T7T2_9PEZI</name>
<gene>
    <name evidence="2" type="ORF">N656DRAFT_785658</name>
</gene>
<dbReference type="RefSeq" id="XP_064664667.1">
    <property type="nucleotide sequence ID" value="XM_064816435.1"/>
</dbReference>